<organism evidence="9">
    <name type="scientific">Ananas comosus var. bracteatus</name>
    <name type="common">red pineapple</name>
    <dbReference type="NCBI Taxonomy" id="296719"/>
    <lineage>
        <taxon>Eukaryota</taxon>
        <taxon>Viridiplantae</taxon>
        <taxon>Streptophyta</taxon>
        <taxon>Embryophyta</taxon>
        <taxon>Tracheophyta</taxon>
        <taxon>Spermatophyta</taxon>
        <taxon>Magnoliopsida</taxon>
        <taxon>Liliopsida</taxon>
        <taxon>Poales</taxon>
        <taxon>Bromeliaceae</taxon>
        <taxon>Bromelioideae</taxon>
        <taxon>Ananas</taxon>
    </lineage>
</organism>
<evidence type="ECO:0000313" key="9">
    <source>
        <dbReference type="EMBL" id="CAD1821102.1"/>
    </source>
</evidence>
<reference evidence="9" key="1">
    <citation type="submission" date="2020-07" db="EMBL/GenBank/DDBJ databases">
        <authorList>
            <person name="Lin J."/>
        </authorList>
    </citation>
    <scope>NUCLEOTIDE SEQUENCE</scope>
</reference>
<accession>A0A6V7NR60</accession>
<comment type="similarity">
    <text evidence="1 6">Belongs to the peptidase S9A family.</text>
</comment>
<dbReference type="SUPFAM" id="SSF50993">
    <property type="entry name" value="Peptidase/esterase 'gauge' domain"/>
    <property type="match status" value="1"/>
</dbReference>
<dbReference type="Gene3D" id="3.40.50.1820">
    <property type="entry name" value="alpha/beta hydrolase"/>
    <property type="match status" value="1"/>
</dbReference>
<proteinExistence type="inferred from homology"/>
<dbReference type="InterPro" id="IPR051543">
    <property type="entry name" value="Serine_Peptidase_S9A"/>
</dbReference>
<dbReference type="InterPro" id="IPR001375">
    <property type="entry name" value="Peptidase_S9_cat"/>
</dbReference>
<evidence type="ECO:0000256" key="1">
    <source>
        <dbReference type="ARBA" id="ARBA00005228"/>
    </source>
</evidence>
<dbReference type="InterPro" id="IPR002470">
    <property type="entry name" value="Peptidase_S9A"/>
</dbReference>
<dbReference type="GO" id="GO:0004252">
    <property type="term" value="F:serine-type endopeptidase activity"/>
    <property type="evidence" value="ECO:0007669"/>
    <property type="project" value="UniProtKB-UniRule"/>
</dbReference>
<comment type="function">
    <text evidence="5">Serine peptidase whose precise substrate specificity remains unclear. Does not cleave peptides after a arginine or lysine residue. Regulates trans-Golgi network morphology and sorting by regulating the membrane binding of the AP-1 complex. May play a role in the regulation of synaptic vesicle exocytosis.</text>
</comment>
<evidence type="ECO:0000259" key="7">
    <source>
        <dbReference type="Pfam" id="PF00326"/>
    </source>
</evidence>
<evidence type="ECO:0000256" key="6">
    <source>
        <dbReference type="RuleBase" id="RU368024"/>
    </source>
</evidence>
<feature type="domain" description="Peptidase S9 prolyl oligopeptidase catalytic" evidence="7">
    <location>
        <begin position="488"/>
        <end position="595"/>
    </location>
</feature>
<keyword evidence="3 6" id="KW-0378">Hydrolase</keyword>
<name>A0A6V7NR60_ANACO</name>
<dbReference type="PANTHER" id="PTHR11757:SF19">
    <property type="entry name" value="PROLYL ENDOPEPTIDASE-LIKE"/>
    <property type="match status" value="1"/>
</dbReference>
<evidence type="ECO:0000256" key="4">
    <source>
        <dbReference type="ARBA" id="ARBA00022825"/>
    </source>
</evidence>
<dbReference type="Pfam" id="PF02897">
    <property type="entry name" value="Peptidase_S9_N"/>
    <property type="match status" value="1"/>
</dbReference>
<feature type="domain" description="Peptidase S9A N-terminal" evidence="8">
    <location>
        <begin position="8"/>
        <end position="425"/>
    </location>
</feature>
<keyword evidence="4 6" id="KW-0720">Serine protease</keyword>
<dbReference type="GO" id="GO:0006508">
    <property type="term" value="P:proteolysis"/>
    <property type="evidence" value="ECO:0007669"/>
    <property type="project" value="UniProtKB-KW"/>
</dbReference>
<evidence type="ECO:0000256" key="2">
    <source>
        <dbReference type="ARBA" id="ARBA00022670"/>
    </source>
</evidence>
<evidence type="ECO:0000256" key="5">
    <source>
        <dbReference type="ARBA" id="ARBA00045448"/>
    </source>
</evidence>
<dbReference type="InterPro" id="IPR023302">
    <property type="entry name" value="Pept_S9A_N"/>
</dbReference>
<dbReference type="InterPro" id="IPR029058">
    <property type="entry name" value="AB_hydrolase_fold"/>
</dbReference>
<sequence>MASVAATPVAKKVRHEMEMFGDVRVDDYYWLRDDSRSNPDVLSHLKAENDYTTLMMSDVKKFQDQIYAEIRGRIKEDDISAPLRRGSYYYYKRTLKGKEYVQHCRRIISSQAPPSVFDEMPLGPEAPEEHVILDENIKALGHDYYSIGAFKVSPNNKLVAYAEDTKGDEIYTVYIIDAENGCPVGTHLTGITSSVEWVGDEALVYVTMDEILRPDKVWLHKIGSDQSSDICLYHEKDDMFSLDLQASESKQYLFVESESKNTRFIFYLNILKQESGLMTLTPRVDGVDTSASHRGNQFFIKRRSEEFYNSELVACPLDDVTATTVLLPHRESVKIQDFQLFSDHIAVYERENGLPKVTVYGLPAVGETIGQLKGGRVVDFVDPVYSVDPAECEFSSSILRFYYSSMKTPPSAYDYDMNTGVSVLKKIETVLGGFDASNYVTERKWAVASDGTQIPISILYRKNQVKLDGSDPMLLYGYGSYEICIDPSFKATRLSLVDRGFIFAIAHIRGGGEMGRQWYENGKLLKKKNTFTDFITCAEYLIENRYCSKEKLSINGRSAGGLLMGAVLNMRPDLFKAAVAGVPFVDVLTTMLDPTIL</sequence>
<dbReference type="PANTHER" id="PTHR11757">
    <property type="entry name" value="PROTEASE FAMILY S9A OLIGOPEPTIDASE"/>
    <property type="match status" value="1"/>
</dbReference>
<dbReference type="EMBL" id="LR862141">
    <property type="protein sequence ID" value="CAD1821102.1"/>
    <property type="molecule type" value="Genomic_DNA"/>
</dbReference>
<dbReference type="PRINTS" id="PR00862">
    <property type="entry name" value="PROLIGOPTASE"/>
</dbReference>
<dbReference type="GO" id="GO:0005829">
    <property type="term" value="C:cytosol"/>
    <property type="evidence" value="ECO:0007669"/>
    <property type="project" value="TreeGrafter"/>
</dbReference>
<keyword evidence="2 6" id="KW-0645">Protease</keyword>
<dbReference type="Gene3D" id="2.130.10.120">
    <property type="entry name" value="Prolyl oligopeptidase, N-terminal domain"/>
    <property type="match status" value="1"/>
</dbReference>
<protein>
    <recommendedName>
        <fullName evidence="6">Prolyl endopeptidase</fullName>
        <ecNumber evidence="6">3.4.21.-</ecNumber>
    </recommendedName>
</protein>
<dbReference type="Pfam" id="PF00326">
    <property type="entry name" value="Peptidase_S9"/>
    <property type="match status" value="1"/>
</dbReference>
<dbReference type="AlphaFoldDB" id="A0A6V7NR60"/>
<dbReference type="SUPFAM" id="SSF53474">
    <property type="entry name" value="alpha/beta-Hydrolases"/>
    <property type="match status" value="1"/>
</dbReference>
<gene>
    <name evidence="9" type="ORF">CB5_LOCUS4313</name>
</gene>
<dbReference type="EC" id="3.4.21.-" evidence="6"/>
<evidence type="ECO:0000256" key="3">
    <source>
        <dbReference type="ARBA" id="ARBA00022801"/>
    </source>
</evidence>
<evidence type="ECO:0000259" key="8">
    <source>
        <dbReference type="Pfam" id="PF02897"/>
    </source>
</evidence>